<evidence type="ECO:0000256" key="4">
    <source>
        <dbReference type="ARBA" id="ARBA00022989"/>
    </source>
</evidence>
<evidence type="ECO:0000256" key="1">
    <source>
        <dbReference type="ARBA" id="ARBA00005500"/>
    </source>
</evidence>
<feature type="transmembrane region" description="Helical" evidence="6">
    <location>
        <begin position="147"/>
        <end position="168"/>
    </location>
</feature>
<dbReference type="Proteomes" id="UP000193144">
    <property type="component" value="Unassembled WGS sequence"/>
</dbReference>
<evidence type="ECO:0000256" key="7">
    <source>
        <dbReference type="SAM" id="MobiDB-lite"/>
    </source>
</evidence>
<evidence type="ECO:0000313" key="8">
    <source>
        <dbReference type="EMBL" id="ORY16243.1"/>
    </source>
</evidence>
<dbReference type="OrthoDB" id="16679at2759"/>
<name>A0A1Y2A137_9PLEO</name>
<comment type="caution">
    <text evidence="8">The sequence shown here is derived from an EMBL/GenBank/DDBJ whole genome shotgun (WGS) entry which is preliminary data.</text>
</comment>
<evidence type="ECO:0000256" key="3">
    <source>
        <dbReference type="ARBA" id="ARBA00022824"/>
    </source>
</evidence>
<reference evidence="8 9" key="1">
    <citation type="submission" date="2016-07" db="EMBL/GenBank/DDBJ databases">
        <title>Pervasive Adenine N6-methylation of Active Genes in Fungi.</title>
        <authorList>
            <consortium name="DOE Joint Genome Institute"/>
            <person name="Mondo S.J."/>
            <person name="Dannebaum R.O."/>
            <person name="Kuo R.C."/>
            <person name="Labutti K."/>
            <person name="Haridas S."/>
            <person name="Kuo A."/>
            <person name="Salamov A."/>
            <person name="Ahrendt S.R."/>
            <person name="Lipzen A."/>
            <person name="Sullivan W."/>
            <person name="Andreopoulos W.B."/>
            <person name="Clum A."/>
            <person name="Lindquist E."/>
            <person name="Daum C."/>
            <person name="Ramamoorthy G.K."/>
            <person name="Gryganskyi A."/>
            <person name="Culley D."/>
            <person name="Magnuson J.K."/>
            <person name="James T.Y."/>
            <person name="O'Malley M.A."/>
            <person name="Stajich J.E."/>
            <person name="Spatafora J.W."/>
            <person name="Visel A."/>
            <person name="Grigoriev I.V."/>
        </authorList>
    </citation>
    <scope>NUCLEOTIDE SEQUENCE [LARGE SCALE GENOMIC DNA]</scope>
    <source>
        <strain evidence="8 9">CBS 115471</strain>
    </source>
</reference>
<proteinExistence type="inferred from homology"/>
<evidence type="ECO:0000256" key="5">
    <source>
        <dbReference type="ARBA" id="ARBA00023136"/>
    </source>
</evidence>
<dbReference type="AlphaFoldDB" id="A0A1Y2A137"/>
<feature type="compositionally biased region" description="Low complexity" evidence="7">
    <location>
        <begin position="83"/>
        <end position="94"/>
    </location>
</feature>
<dbReference type="Pfam" id="PF06624">
    <property type="entry name" value="RAMP4"/>
    <property type="match status" value="1"/>
</dbReference>
<feature type="region of interest" description="Disordered" evidence="7">
    <location>
        <begin position="73"/>
        <end position="138"/>
    </location>
</feature>
<dbReference type="EMBL" id="MCFA01000019">
    <property type="protein sequence ID" value="ORY16243.1"/>
    <property type="molecule type" value="Genomic_DNA"/>
</dbReference>
<keyword evidence="4 6" id="KW-1133">Transmembrane helix</keyword>
<evidence type="ECO:0000256" key="6">
    <source>
        <dbReference type="RuleBase" id="RU364120"/>
    </source>
</evidence>
<gene>
    <name evidence="8" type="ORF">BCR34DRAFT_531809</name>
</gene>
<sequence>MPPAPPQFPIHPPSHPQWRAEVGPCAPPFRPPCITELSPETFPFWFLYYHALTTHTPAIAPSQFHPLRRRTSTRPFAQDQTPRSRPSIHSSPSRNHFGHLSTPFKMAQTPQQRAANAKFARREEAKMGKPVSAVQHKKDQKAPISKGWIILLAFALCGGVIFELVRMFL</sequence>
<organism evidence="8 9">
    <name type="scientific">Clohesyomyces aquaticus</name>
    <dbReference type="NCBI Taxonomy" id="1231657"/>
    <lineage>
        <taxon>Eukaryota</taxon>
        <taxon>Fungi</taxon>
        <taxon>Dikarya</taxon>
        <taxon>Ascomycota</taxon>
        <taxon>Pezizomycotina</taxon>
        <taxon>Dothideomycetes</taxon>
        <taxon>Pleosporomycetidae</taxon>
        <taxon>Pleosporales</taxon>
        <taxon>Lindgomycetaceae</taxon>
        <taxon>Clohesyomyces</taxon>
    </lineage>
</organism>
<dbReference type="GO" id="GO:0005789">
    <property type="term" value="C:endoplasmic reticulum membrane"/>
    <property type="evidence" value="ECO:0007669"/>
    <property type="project" value="UniProtKB-SubCell"/>
</dbReference>
<comment type="function">
    <text evidence="6">Interacts with target proteins during translocation into the lumen of the endoplasmic reticulum. Protects unfolded target proteins against degradation and facilitate correct glycosylation.</text>
</comment>
<evidence type="ECO:0000256" key="2">
    <source>
        <dbReference type="ARBA" id="ARBA00022692"/>
    </source>
</evidence>
<protein>
    <recommendedName>
        <fullName evidence="6">Stress-associated endoplasmic reticulum protein</fullName>
    </recommendedName>
</protein>
<keyword evidence="3 6" id="KW-0256">Endoplasmic reticulum</keyword>
<keyword evidence="5 6" id="KW-0472">Membrane</keyword>
<keyword evidence="9" id="KW-1185">Reference proteome</keyword>
<keyword evidence="2 6" id="KW-0812">Transmembrane</keyword>
<comment type="similarity">
    <text evidence="1 6">Belongs to the RAMP4 family.</text>
</comment>
<evidence type="ECO:0000313" key="9">
    <source>
        <dbReference type="Proteomes" id="UP000193144"/>
    </source>
</evidence>
<comment type="subcellular location">
    <subcellularLocation>
        <location evidence="6">Membrane</location>
        <topology evidence="6">Single-pass membrane protein</topology>
    </subcellularLocation>
    <subcellularLocation>
        <location evidence="6">Endoplasmic reticulum membrane</location>
        <topology evidence="6">Single-pass membrane protein</topology>
    </subcellularLocation>
</comment>
<dbReference type="InterPro" id="IPR010580">
    <property type="entry name" value="ER_stress-assoc"/>
</dbReference>
<accession>A0A1Y2A137</accession>